<dbReference type="InterPro" id="IPR018247">
    <property type="entry name" value="EF_Hand_1_Ca_BS"/>
</dbReference>
<keyword evidence="3" id="KW-0677">Repeat</keyword>
<evidence type="ECO:0000259" key="6">
    <source>
        <dbReference type="PROSITE" id="PS50222"/>
    </source>
</evidence>
<dbReference type="SUPFAM" id="SSF47473">
    <property type="entry name" value="EF-hand"/>
    <property type="match status" value="1"/>
</dbReference>
<dbReference type="InterPro" id="IPR013187">
    <property type="entry name" value="F-box-assoc_dom_typ3"/>
</dbReference>
<gene>
    <name evidence="7" type="ORF">LSAT_V11C500247700</name>
</gene>
<keyword evidence="4" id="KW-0106">Calcium</keyword>
<organism evidence="7 8">
    <name type="scientific">Lactuca sativa</name>
    <name type="common">Garden lettuce</name>
    <dbReference type="NCBI Taxonomy" id="4236"/>
    <lineage>
        <taxon>Eukaryota</taxon>
        <taxon>Viridiplantae</taxon>
        <taxon>Streptophyta</taxon>
        <taxon>Embryophyta</taxon>
        <taxon>Tracheophyta</taxon>
        <taxon>Spermatophyta</taxon>
        <taxon>Magnoliopsida</taxon>
        <taxon>eudicotyledons</taxon>
        <taxon>Gunneridae</taxon>
        <taxon>Pentapetalae</taxon>
        <taxon>asterids</taxon>
        <taxon>campanulids</taxon>
        <taxon>Asterales</taxon>
        <taxon>Asteraceae</taxon>
        <taxon>Cichorioideae</taxon>
        <taxon>Cichorieae</taxon>
        <taxon>Lactucinae</taxon>
        <taxon>Lactuca</taxon>
    </lineage>
</organism>
<dbReference type="PROSITE" id="PS50222">
    <property type="entry name" value="EF_HAND_2"/>
    <property type="match status" value="1"/>
</dbReference>
<comment type="caution">
    <text evidence="7">The sequence shown here is derived from an EMBL/GenBank/DDBJ whole genome shotgun (WGS) entry which is preliminary data.</text>
</comment>
<evidence type="ECO:0000313" key="8">
    <source>
        <dbReference type="Proteomes" id="UP000235145"/>
    </source>
</evidence>
<keyword evidence="2" id="KW-0813">Transport</keyword>
<dbReference type="EMBL" id="NBSK02000005">
    <property type="protein sequence ID" value="KAJ0202676.1"/>
    <property type="molecule type" value="Genomic_DNA"/>
</dbReference>
<dbReference type="GO" id="GO:0000095">
    <property type="term" value="F:S-adenosyl-L-methionine transmembrane transporter activity"/>
    <property type="evidence" value="ECO:0000318"/>
    <property type="project" value="GO_Central"/>
</dbReference>
<evidence type="ECO:0000256" key="1">
    <source>
        <dbReference type="ARBA" id="ARBA00006375"/>
    </source>
</evidence>
<evidence type="ECO:0000256" key="2">
    <source>
        <dbReference type="ARBA" id="ARBA00022448"/>
    </source>
</evidence>
<reference evidence="7 8" key="1">
    <citation type="journal article" date="2017" name="Nat. Commun.">
        <title>Genome assembly with in vitro proximity ligation data and whole-genome triplication in lettuce.</title>
        <authorList>
            <person name="Reyes-Chin-Wo S."/>
            <person name="Wang Z."/>
            <person name="Yang X."/>
            <person name="Kozik A."/>
            <person name="Arikit S."/>
            <person name="Song C."/>
            <person name="Xia L."/>
            <person name="Froenicke L."/>
            <person name="Lavelle D.O."/>
            <person name="Truco M.J."/>
            <person name="Xia R."/>
            <person name="Zhu S."/>
            <person name="Xu C."/>
            <person name="Xu H."/>
            <person name="Xu X."/>
            <person name="Cox K."/>
            <person name="Korf I."/>
            <person name="Meyers B.C."/>
            <person name="Michelmore R.W."/>
        </authorList>
    </citation>
    <scope>NUCLEOTIDE SEQUENCE [LARGE SCALE GENOMIC DNA]</scope>
    <source>
        <strain evidence="8">cv. Salinas</strain>
        <tissue evidence="7">Seedlings</tissue>
    </source>
</reference>
<evidence type="ECO:0000313" key="7">
    <source>
        <dbReference type="EMBL" id="KAJ0202676.1"/>
    </source>
</evidence>
<dbReference type="InterPro" id="IPR002048">
    <property type="entry name" value="EF_hand_dom"/>
</dbReference>
<protein>
    <recommendedName>
        <fullName evidence="6">EF-hand domain-containing protein</fullName>
    </recommendedName>
</protein>
<dbReference type="Pfam" id="PF08268">
    <property type="entry name" value="FBA_3"/>
    <property type="match status" value="1"/>
</dbReference>
<dbReference type="Gene3D" id="1.10.238.10">
    <property type="entry name" value="EF-hand"/>
    <property type="match status" value="1"/>
</dbReference>
<evidence type="ECO:0000256" key="5">
    <source>
        <dbReference type="ARBA" id="ARBA00022989"/>
    </source>
</evidence>
<proteinExistence type="inferred from homology"/>
<evidence type="ECO:0000256" key="3">
    <source>
        <dbReference type="ARBA" id="ARBA00022737"/>
    </source>
</evidence>
<evidence type="ECO:0000256" key="4">
    <source>
        <dbReference type="ARBA" id="ARBA00022837"/>
    </source>
</evidence>
<sequence length="388" mass="44302">MANGFGLLSIPFSNVERLRSTMSIVSLTELIELVHQLGKSPKDHPNKKKLFSVQDFFKYIEAEGRRFFEELDRDDDGEVTLEDLQVAIRKRKLPMRYFLSLMEQKEPTILHAYTSLCLSKYGTLQKSEILASLKNARLPANEDNVVSMMRLLKSDTEESISYAHFRNFMLIHPSDQLEEDPRNICFQAATVVAVAPPVEVHTGSVLKSALAGGLACALSTSVMHPIDIIKQNCHNSFTLFIECFENTIISDNTKKFSQSDMPKEKVDYDYYNIELFSSTTWQCREFQNVQLPSSNYPVSNEAVTCGGVVYFLLSNDTILRFDIYSEEHILIFAPSAINDFKPYASRLIKFHGKLGYFSVSGDRLWAIWVFIHNRWVKVNTAYNEGAHE</sequence>
<keyword evidence="8" id="KW-1185">Reference proteome</keyword>
<comment type="similarity">
    <text evidence="1">Belongs to the mitochondrial carrier (TC 2.A.29) family.</text>
</comment>
<dbReference type="Proteomes" id="UP000235145">
    <property type="component" value="Unassembled WGS sequence"/>
</dbReference>
<name>A0A9R1VDG4_LACSA</name>
<feature type="domain" description="EF-hand" evidence="6">
    <location>
        <begin position="59"/>
        <end position="94"/>
    </location>
</feature>
<dbReference type="AlphaFoldDB" id="A0A9R1VDG4"/>
<accession>A0A9R1VDG4</accession>
<dbReference type="InterPro" id="IPR011992">
    <property type="entry name" value="EF-hand-dom_pair"/>
</dbReference>
<keyword evidence="5" id="KW-1133">Transmembrane helix</keyword>
<dbReference type="PROSITE" id="PS00018">
    <property type="entry name" value="EF_HAND_1"/>
    <property type="match status" value="1"/>
</dbReference>
<dbReference type="GO" id="GO:0005743">
    <property type="term" value="C:mitochondrial inner membrane"/>
    <property type="evidence" value="ECO:0000318"/>
    <property type="project" value="GO_Central"/>
</dbReference>
<keyword evidence="5" id="KW-0812">Transmembrane</keyword>
<keyword evidence="5" id="KW-0472">Membrane</keyword>
<dbReference type="GO" id="GO:0005509">
    <property type="term" value="F:calcium ion binding"/>
    <property type="evidence" value="ECO:0007669"/>
    <property type="project" value="InterPro"/>
</dbReference>
<dbReference type="PANTHER" id="PTHR45667">
    <property type="entry name" value="S-ADENOSYLMETHIONINE MITOCHONDRIAL CARRIER PROTEIN"/>
    <property type="match status" value="1"/>
</dbReference>